<dbReference type="EMBL" id="JADYXP020000006">
    <property type="protein sequence ID" value="KAL0121812.1"/>
    <property type="molecule type" value="Genomic_DNA"/>
</dbReference>
<protein>
    <submittedName>
        <fullName evidence="2">Uncharacterized protein</fullName>
    </submittedName>
</protein>
<evidence type="ECO:0000256" key="1">
    <source>
        <dbReference type="SAM" id="MobiDB-lite"/>
    </source>
</evidence>
<name>A0AAW2G6L4_9HYME</name>
<dbReference type="Proteomes" id="UP001430953">
    <property type="component" value="Unassembled WGS sequence"/>
</dbReference>
<comment type="caution">
    <text evidence="2">The sequence shown here is derived from an EMBL/GenBank/DDBJ whole genome shotgun (WGS) entry which is preliminary data.</text>
</comment>
<reference evidence="2 3" key="1">
    <citation type="submission" date="2023-03" db="EMBL/GenBank/DDBJ databases">
        <title>High recombination rates correlate with genetic variation in Cardiocondyla obscurior ants.</title>
        <authorList>
            <person name="Errbii M."/>
        </authorList>
    </citation>
    <scope>NUCLEOTIDE SEQUENCE [LARGE SCALE GENOMIC DNA]</scope>
    <source>
        <strain evidence="2">Alpha-2009</strain>
        <tissue evidence="2">Whole body</tissue>
    </source>
</reference>
<accession>A0AAW2G6L4</accession>
<dbReference type="AlphaFoldDB" id="A0AAW2G6L4"/>
<organism evidence="2 3">
    <name type="scientific">Cardiocondyla obscurior</name>
    <dbReference type="NCBI Taxonomy" id="286306"/>
    <lineage>
        <taxon>Eukaryota</taxon>
        <taxon>Metazoa</taxon>
        <taxon>Ecdysozoa</taxon>
        <taxon>Arthropoda</taxon>
        <taxon>Hexapoda</taxon>
        <taxon>Insecta</taxon>
        <taxon>Pterygota</taxon>
        <taxon>Neoptera</taxon>
        <taxon>Endopterygota</taxon>
        <taxon>Hymenoptera</taxon>
        <taxon>Apocrita</taxon>
        <taxon>Aculeata</taxon>
        <taxon>Formicoidea</taxon>
        <taxon>Formicidae</taxon>
        <taxon>Myrmicinae</taxon>
        <taxon>Cardiocondyla</taxon>
    </lineage>
</organism>
<keyword evidence="3" id="KW-1185">Reference proteome</keyword>
<feature type="compositionally biased region" description="Basic residues" evidence="1">
    <location>
        <begin position="111"/>
        <end position="134"/>
    </location>
</feature>
<feature type="compositionally biased region" description="Basic and acidic residues" evidence="1">
    <location>
        <begin position="51"/>
        <end position="61"/>
    </location>
</feature>
<evidence type="ECO:0000313" key="2">
    <source>
        <dbReference type="EMBL" id="KAL0121812.1"/>
    </source>
</evidence>
<sequence length="153" mass="18016">MVELANPDDRGPSGDPSWHTMEIWRRIQHIVIAKVTSTNLSLVVNTRKEFRHSARKPDTPRGRPNILRRKKGLGKASWLSGATQNQRSGILRYHRKCRPRRYLITRTVADHRRKPQHPERRRRPRKGILRRRNNPRINRTESAVAADIKLYEP</sequence>
<evidence type="ECO:0000313" key="3">
    <source>
        <dbReference type="Proteomes" id="UP001430953"/>
    </source>
</evidence>
<feature type="region of interest" description="Disordered" evidence="1">
    <location>
        <begin position="107"/>
        <end position="140"/>
    </location>
</feature>
<gene>
    <name evidence="2" type="ORF">PUN28_006935</name>
</gene>
<proteinExistence type="predicted"/>
<feature type="region of interest" description="Disordered" evidence="1">
    <location>
        <begin position="51"/>
        <end position="84"/>
    </location>
</feature>